<organism evidence="11 12">
    <name type="scientific">Candidatus Chisholmbacteria bacterium RIFCSPHIGHO2_01_FULL_49_18</name>
    <dbReference type="NCBI Taxonomy" id="1797590"/>
    <lineage>
        <taxon>Bacteria</taxon>
        <taxon>Candidatus Chisholmiibacteriota</taxon>
    </lineage>
</organism>
<dbReference type="InterPro" id="IPR007315">
    <property type="entry name" value="PIG-V/Gpi18"/>
</dbReference>
<evidence type="ECO:0000256" key="2">
    <source>
        <dbReference type="ARBA" id="ARBA00004687"/>
    </source>
</evidence>
<feature type="transmembrane region" description="Helical" evidence="10">
    <location>
        <begin position="330"/>
        <end position="356"/>
    </location>
</feature>
<feature type="transmembrane region" description="Helical" evidence="10">
    <location>
        <begin position="301"/>
        <end position="318"/>
    </location>
</feature>
<evidence type="ECO:0000256" key="3">
    <source>
        <dbReference type="ARBA" id="ARBA00022502"/>
    </source>
</evidence>
<protein>
    <recommendedName>
        <fullName evidence="13">Glycosyltransferase RgtA/B/C/D-like domain-containing protein</fullName>
    </recommendedName>
</protein>
<keyword evidence="4" id="KW-0328">Glycosyltransferase</keyword>
<proteinExistence type="predicted"/>
<feature type="transmembrane region" description="Helical" evidence="10">
    <location>
        <begin position="75"/>
        <end position="93"/>
    </location>
</feature>
<feature type="transmembrane region" description="Helical" evidence="10">
    <location>
        <begin position="49"/>
        <end position="68"/>
    </location>
</feature>
<evidence type="ECO:0000256" key="9">
    <source>
        <dbReference type="ARBA" id="ARBA00023136"/>
    </source>
</evidence>
<dbReference type="GO" id="GO:0004376">
    <property type="term" value="F:GPI mannosyltransferase activity"/>
    <property type="evidence" value="ECO:0007669"/>
    <property type="project" value="InterPro"/>
</dbReference>
<evidence type="ECO:0000313" key="12">
    <source>
        <dbReference type="Proteomes" id="UP000179069"/>
    </source>
</evidence>
<keyword evidence="8 10" id="KW-1133">Transmembrane helix</keyword>
<dbReference type="UniPathway" id="UPA00196"/>
<name>A0A1G1VNM6_9BACT</name>
<evidence type="ECO:0000256" key="4">
    <source>
        <dbReference type="ARBA" id="ARBA00022676"/>
    </source>
</evidence>
<dbReference type="GO" id="GO:0016020">
    <property type="term" value="C:membrane"/>
    <property type="evidence" value="ECO:0007669"/>
    <property type="project" value="GOC"/>
</dbReference>
<evidence type="ECO:0000256" key="6">
    <source>
        <dbReference type="ARBA" id="ARBA00022692"/>
    </source>
</evidence>
<evidence type="ECO:0000256" key="10">
    <source>
        <dbReference type="SAM" id="Phobius"/>
    </source>
</evidence>
<dbReference type="AlphaFoldDB" id="A0A1G1VNM6"/>
<sequence>MRGKVLGSFDRGIEKRKSWPWFLVIMIMLLGWRLWLFSVQYIAFRGLRGTTPLSSIFFSFWGMWDGYWHTQIARFGYYVPGLTLRFPLYPLLIRLLAPLLGGSQLLAALTISFIALFVALVLLRQLIRFEFRSYGPALKTIALLLVFPTAFFFAAAYQESLFLLLTVASFLSFRRDKFLHAGIFGGLAALTRPQGLLLFPSFMVARLVKRRKWEKRDVWLVLIPLALVPWCFYLYSKFGDPFLFVHDLSGWGEGPWQRARSLSLPTTVLFSYIKEFFLVGGQILASGFELTPLFLVRVKEVLDFLFFGLFLALGYWVARDLHLSYSIYYFLSLIMMLAVGTLKGAPRLVLILFPGFMILSKILRNPKAFAFFALLSSFGLIGFLIVFSFGFWVA</sequence>
<feature type="transmembrane region" description="Helical" evidence="10">
    <location>
        <begin position="21"/>
        <end position="43"/>
    </location>
</feature>
<feature type="transmembrane region" description="Helical" evidence="10">
    <location>
        <begin position="368"/>
        <end position="393"/>
    </location>
</feature>
<evidence type="ECO:0008006" key="13">
    <source>
        <dbReference type="Google" id="ProtNLM"/>
    </source>
</evidence>
<keyword evidence="3" id="KW-0337">GPI-anchor biosynthesis</keyword>
<dbReference type="GO" id="GO:0006506">
    <property type="term" value="P:GPI anchor biosynthetic process"/>
    <property type="evidence" value="ECO:0007669"/>
    <property type="project" value="UniProtKB-UniPathway"/>
</dbReference>
<feature type="transmembrane region" description="Helical" evidence="10">
    <location>
        <begin position="178"/>
        <end position="205"/>
    </location>
</feature>
<comment type="caution">
    <text evidence="11">The sequence shown here is derived from an EMBL/GenBank/DDBJ whole genome shotgun (WGS) entry which is preliminary data.</text>
</comment>
<evidence type="ECO:0000256" key="5">
    <source>
        <dbReference type="ARBA" id="ARBA00022679"/>
    </source>
</evidence>
<evidence type="ECO:0000313" key="11">
    <source>
        <dbReference type="EMBL" id="OGY16963.1"/>
    </source>
</evidence>
<evidence type="ECO:0000256" key="1">
    <source>
        <dbReference type="ARBA" id="ARBA00004477"/>
    </source>
</evidence>
<keyword evidence="7" id="KW-0256">Endoplasmic reticulum</keyword>
<dbReference type="GO" id="GO:0031501">
    <property type="term" value="C:mannosyltransferase complex"/>
    <property type="evidence" value="ECO:0007669"/>
    <property type="project" value="TreeGrafter"/>
</dbReference>
<feature type="transmembrane region" description="Helical" evidence="10">
    <location>
        <begin position="105"/>
        <end position="124"/>
    </location>
</feature>
<gene>
    <name evidence="11" type="ORF">A2785_02400</name>
</gene>
<comment type="pathway">
    <text evidence="2">Glycolipid biosynthesis; glycosylphosphatidylinositol-anchor biosynthesis.</text>
</comment>
<feature type="transmembrane region" description="Helical" evidence="10">
    <location>
        <begin position="136"/>
        <end position="158"/>
    </location>
</feature>
<feature type="transmembrane region" description="Helical" evidence="10">
    <location>
        <begin position="276"/>
        <end position="296"/>
    </location>
</feature>
<reference evidence="11 12" key="1">
    <citation type="journal article" date="2016" name="Nat. Commun.">
        <title>Thousands of microbial genomes shed light on interconnected biogeochemical processes in an aquifer system.</title>
        <authorList>
            <person name="Anantharaman K."/>
            <person name="Brown C.T."/>
            <person name="Hug L.A."/>
            <person name="Sharon I."/>
            <person name="Castelle C.J."/>
            <person name="Probst A.J."/>
            <person name="Thomas B.C."/>
            <person name="Singh A."/>
            <person name="Wilkins M.J."/>
            <person name="Karaoz U."/>
            <person name="Brodie E.L."/>
            <person name="Williams K.H."/>
            <person name="Hubbard S.S."/>
            <person name="Banfield J.F."/>
        </authorList>
    </citation>
    <scope>NUCLEOTIDE SEQUENCE [LARGE SCALE GENOMIC DNA]</scope>
</reference>
<accession>A0A1G1VNM6</accession>
<feature type="transmembrane region" description="Helical" evidence="10">
    <location>
        <begin position="217"/>
        <end position="235"/>
    </location>
</feature>
<keyword evidence="5" id="KW-0808">Transferase</keyword>
<comment type="subcellular location">
    <subcellularLocation>
        <location evidence="1">Endoplasmic reticulum membrane</location>
        <topology evidence="1">Multi-pass membrane protein</topology>
    </subcellularLocation>
</comment>
<dbReference type="PANTHER" id="PTHR12468:SF2">
    <property type="entry name" value="GPI MANNOSYLTRANSFERASE 2"/>
    <property type="match status" value="1"/>
</dbReference>
<dbReference type="Proteomes" id="UP000179069">
    <property type="component" value="Unassembled WGS sequence"/>
</dbReference>
<keyword evidence="6 10" id="KW-0812">Transmembrane</keyword>
<dbReference type="GO" id="GO:0000009">
    <property type="term" value="F:alpha-1,6-mannosyltransferase activity"/>
    <property type="evidence" value="ECO:0007669"/>
    <property type="project" value="InterPro"/>
</dbReference>
<dbReference type="EMBL" id="MHCI01000008">
    <property type="protein sequence ID" value="OGY16963.1"/>
    <property type="molecule type" value="Genomic_DNA"/>
</dbReference>
<dbReference type="PANTHER" id="PTHR12468">
    <property type="entry name" value="GPI MANNOSYLTRANSFERASE 2"/>
    <property type="match status" value="1"/>
</dbReference>
<evidence type="ECO:0000256" key="8">
    <source>
        <dbReference type="ARBA" id="ARBA00022989"/>
    </source>
</evidence>
<keyword evidence="9 10" id="KW-0472">Membrane</keyword>
<evidence type="ECO:0000256" key="7">
    <source>
        <dbReference type="ARBA" id="ARBA00022824"/>
    </source>
</evidence>